<protein>
    <submittedName>
        <fullName evidence="2">Glycosyltransferase involved in cell wall biogenesis</fullName>
    </submittedName>
</protein>
<dbReference type="Pfam" id="PF00535">
    <property type="entry name" value="Glycos_transf_2"/>
    <property type="match status" value="1"/>
</dbReference>
<evidence type="ECO:0000313" key="3">
    <source>
        <dbReference type="Proteomes" id="UP000217895"/>
    </source>
</evidence>
<dbReference type="InterPro" id="IPR001173">
    <property type="entry name" value="Glyco_trans_2-like"/>
</dbReference>
<evidence type="ECO:0000259" key="1">
    <source>
        <dbReference type="Pfam" id="PF00535"/>
    </source>
</evidence>
<dbReference type="PANTHER" id="PTHR22916">
    <property type="entry name" value="GLYCOSYLTRANSFERASE"/>
    <property type="match status" value="1"/>
</dbReference>
<dbReference type="CDD" id="cd00761">
    <property type="entry name" value="Glyco_tranf_GTA_type"/>
    <property type="match status" value="1"/>
</dbReference>
<reference evidence="2 3" key="1">
    <citation type="submission" date="2017-06" db="EMBL/GenBank/DDBJ databases">
        <title>Genome sequencing of cyanobaciteial culture collection at National Institute for Environmental Studies (NIES).</title>
        <authorList>
            <person name="Hirose Y."/>
            <person name="Shimura Y."/>
            <person name="Fujisawa T."/>
            <person name="Nakamura Y."/>
            <person name="Kawachi M."/>
        </authorList>
    </citation>
    <scope>NUCLEOTIDE SEQUENCE [LARGE SCALE GENOMIC DNA]</scope>
    <source>
        <strain evidence="2 3">NIES-2135</strain>
    </source>
</reference>
<dbReference type="Gene3D" id="3.90.550.10">
    <property type="entry name" value="Spore Coat Polysaccharide Biosynthesis Protein SpsA, Chain A"/>
    <property type="match status" value="1"/>
</dbReference>
<dbReference type="SUPFAM" id="SSF53448">
    <property type="entry name" value="Nucleotide-diphospho-sugar transferases"/>
    <property type="match status" value="1"/>
</dbReference>
<gene>
    <name evidence="2" type="ORF">NIES2135_16010</name>
</gene>
<organism evidence="2 3">
    <name type="scientific">Leptolyngbya boryana NIES-2135</name>
    <dbReference type="NCBI Taxonomy" id="1973484"/>
    <lineage>
        <taxon>Bacteria</taxon>
        <taxon>Bacillati</taxon>
        <taxon>Cyanobacteriota</taxon>
        <taxon>Cyanophyceae</taxon>
        <taxon>Leptolyngbyales</taxon>
        <taxon>Leptolyngbyaceae</taxon>
        <taxon>Leptolyngbya group</taxon>
        <taxon>Leptolyngbya</taxon>
    </lineage>
</organism>
<name>A0A1Z4JDP4_LEPBY</name>
<dbReference type="AlphaFoldDB" id="A0A1Z4JDP4"/>
<dbReference type="Proteomes" id="UP000217895">
    <property type="component" value="Chromosome"/>
</dbReference>
<dbReference type="GO" id="GO:0016758">
    <property type="term" value="F:hexosyltransferase activity"/>
    <property type="evidence" value="ECO:0007669"/>
    <property type="project" value="UniProtKB-ARBA"/>
</dbReference>
<feature type="domain" description="Glycosyltransferase 2-like" evidence="1">
    <location>
        <begin position="4"/>
        <end position="185"/>
    </location>
</feature>
<dbReference type="PANTHER" id="PTHR22916:SF3">
    <property type="entry name" value="UDP-GLCNAC:BETAGAL BETA-1,3-N-ACETYLGLUCOSAMINYLTRANSFERASE-LIKE PROTEIN 1"/>
    <property type="match status" value="1"/>
</dbReference>
<accession>A0A1Z4JDP4</accession>
<sequence length="328" mass="38138">MKTSVLINNYNYQTYVIDAIESVLNQSAQADEIIIVDDCSTDQSAQVLQDFLNSKSPILGDLGGTIPSNRSPNINLILKKKNEGQLAAFQDGFNAATGELIFFLDADDVYQETYIETVLNFYQNHPACDFLFTSSELFGNEERIATCYTHTRDLGYSKISTLYRRTWIGHRTSTLSMKRHVLEAIFPIPYLEDWRIRADDCVTYGTSIANAHKFYLNQPLVKYRVHGNNGYYGRLKTRSPEYFQQYEQAIERLFKFWIKKFNYSEDIDQFAGEEFRSIPHPTQQEFDTFQSIIRCTNLPKIRKGFMLVLAYLYFLRHRNPSECSPQRN</sequence>
<keyword evidence="2" id="KW-0808">Transferase</keyword>
<dbReference type="EMBL" id="AP018203">
    <property type="protein sequence ID" value="BAY54783.1"/>
    <property type="molecule type" value="Genomic_DNA"/>
</dbReference>
<keyword evidence="3" id="KW-1185">Reference proteome</keyword>
<dbReference type="InterPro" id="IPR029044">
    <property type="entry name" value="Nucleotide-diphossugar_trans"/>
</dbReference>
<evidence type="ECO:0000313" key="2">
    <source>
        <dbReference type="EMBL" id="BAY54783.1"/>
    </source>
</evidence>
<proteinExistence type="predicted"/>